<evidence type="ECO:0000259" key="1">
    <source>
        <dbReference type="Pfam" id="PF01755"/>
    </source>
</evidence>
<dbReference type="CDD" id="cd06532">
    <property type="entry name" value="Glyco_transf_25"/>
    <property type="match status" value="1"/>
</dbReference>
<dbReference type="EMBL" id="MN739720">
    <property type="protein sequence ID" value="QHT22778.1"/>
    <property type="molecule type" value="Genomic_DNA"/>
</dbReference>
<name>A0A6C0E1Y9_9ZZZZ</name>
<proteinExistence type="predicted"/>
<feature type="domain" description="Glycosyl transferase family 25" evidence="1">
    <location>
        <begin position="39"/>
        <end position="171"/>
    </location>
</feature>
<protein>
    <recommendedName>
        <fullName evidence="1">Glycosyl transferase family 25 domain-containing protein</fullName>
    </recommendedName>
</protein>
<sequence>MNTKIDKKSIINRIDNYAVNTVDIINTKTPLFINRALDKIFVINLEKDKLRKNYICILMKKYKINFTLITVQKINNQTYQTINKDDNLTMAECGCLMSHLWCLQKIIKENYKNAIIFEDDIILHKNFHRLFKELYRENYNFLILGACDFSFSSINHKEVNNGLYVPNKHSTNVYGAHANYYSLEGAKKMFEIKTRFPSFVDSDYHSMFQWFTDTSFICYPNLVVSDISTSNLSHTYPFFSVYETNYYNKCFINFDFNEYNFIYLDIIGQQNKNVNILDSDTFETYMMKLIYCTFYNKTKELVIKNRIAMNFYTINDIKWMINCTI</sequence>
<accession>A0A6C0E1Y9</accession>
<dbReference type="InterPro" id="IPR029044">
    <property type="entry name" value="Nucleotide-diphossugar_trans"/>
</dbReference>
<dbReference type="Pfam" id="PF01755">
    <property type="entry name" value="Glyco_transf_25"/>
    <property type="match status" value="1"/>
</dbReference>
<reference evidence="2" key="1">
    <citation type="journal article" date="2020" name="Nature">
        <title>Giant virus diversity and host interactions through global metagenomics.</title>
        <authorList>
            <person name="Schulz F."/>
            <person name="Roux S."/>
            <person name="Paez-Espino D."/>
            <person name="Jungbluth S."/>
            <person name="Walsh D.A."/>
            <person name="Denef V.J."/>
            <person name="McMahon K.D."/>
            <person name="Konstantinidis K.T."/>
            <person name="Eloe-Fadrosh E.A."/>
            <person name="Kyrpides N.C."/>
            <person name="Woyke T."/>
        </authorList>
    </citation>
    <scope>NUCLEOTIDE SEQUENCE</scope>
    <source>
        <strain evidence="2">GVMAG-M-3300023179-114</strain>
    </source>
</reference>
<dbReference type="Gene3D" id="3.90.550.10">
    <property type="entry name" value="Spore Coat Polysaccharide Biosynthesis Protein SpsA, Chain A"/>
    <property type="match status" value="1"/>
</dbReference>
<dbReference type="InterPro" id="IPR002654">
    <property type="entry name" value="Glyco_trans_25"/>
</dbReference>
<dbReference type="AlphaFoldDB" id="A0A6C0E1Y9"/>
<evidence type="ECO:0000313" key="2">
    <source>
        <dbReference type="EMBL" id="QHT22778.1"/>
    </source>
</evidence>
<organism evidence="2">
    <name type="scientific">viral metagenome</name>
    <dbReference type="NCBI Taxonomy" id="1070528"/>
    <lineage>
        <taxon>unclassified sequences</taxon>
        <taxon>metagenomes</taxon>
        <taxon>organismal metagenomes</taxon>
    </lineage>
</organism>